<evidence type="ECO:0008006" key="3">
    <source>
        <dbReference type="Google" id="ProtNLM"/>
    </source>
</evidence>
<keyword evidence="2" id="KW-1185">Reference proteome</keyword>
<protein>
    <recommendedName>
        <fullName evidence="3">AraC family transcriptional regulator</fullName>
    </recommendedName>
</protein>
<dbReference type="EMBL" id="JBEPMM010000028">
    <property type="protein sequence ID" value="MET3695444.1"/>
    <property type="molecule type" value="Genomic_DNA"/>
</dbReference>
<proteinExistence type="predicted"/>
<comment type="caution">
    <text evidence="1">The sequence shown here is derived from an EMBL/GenBank/DDBJ whole genome shotgun (WGS) entry which is preliminary data.</text>
</comment>
<reference evidence="1 2" key="1">
    <citation type="submission" date="2024-06" db="EMBL/GenBank/DDBJ databases">
        <title>Genomic Encyclopedia of Type Strains, Phase IV (KMG-IV): sequencing the most valuable type-strain genomes for metagenomic binning, comparative biology and taxonomic classification.</title>
        <authorList>
            <person name="Goeker M."/>
        </authorList>
    </citation>
    <scope>NUCLEOTIDE SEQUENCE [LARGE SCALE GENOMIC DNA]</scope>
    <source>
        <strain evidence="1 2">DSM 21331</strain>
    </source>
</reference>
<dbReference type="RefSeq" id="WP_238282530.1">
    <property type="nucleotide sequence ID" value="NZ_BPQL01000178.1"/>
</dbReference>
<gene>
    <name evidence="1" type="ORF">ABID43_005012</name>
</gene>
<evidence type="ECO:0000313" key="1">
    <source>
        <dbReference type="EMBL" id="MET3695444.1"/>
    </source>
</evidence>
<dbReference type="Proteomes" id="UP001549145">
    <property type="component" value="Unassembled WGS sequence"/>
</dbReference>
<evidence type="ECO:0000313" key="2">
    <source>
        <dbReference type="Proteomes" id="UP001549145"/>
    </source>
</evidence>
<organism evidence="1 2">
    <name type="scientific">Methylobacterium goesingense</name>
    <dbReference type="NCBI Taxonomy" id="243690"/>
    <lineage>
        <taxon>Bacteria</taxon>
        <taxon>Pseudomonadati</taxon>
        <taxon>Pseudomonadota</taxon>
        <taxon>Alphaproteobacteria</taxon>
        <taxon>Hyphomicrobiales</taxon>
        <taxon>Methylobacteriaceae</taxon>
        <taxon>Methylobacterium</taxon>
    </lineage>
</organism>
<name>A0ABV2LCX7_9HYPH</name>
<accession>A0ABV2LCX7</accession>
<sequence length="53" mass="5692">MAHIAEHLSVEDFGRRARTSEDACAARHDQAIWLPAQGQTVAEVAAGTGFVSR</sequence>